<dbReference type="GO" id="GO:0031573">
    <property type="term" value="P:mitotic intra-S DNA damage checkpoint signaling"/>
    <property type="evidence" value="ECO:0007669"/>
    <property type="project" value="TreeGrafter"/>
</dbReference>
<dbReference type="FunFam" id="1.10.150.670:FF:000002">
    <property type="entry name" value="Crossover junction endonuclease EME1"/>
    <property type="match status" value="1"/>
</dbReference>
<dbReference type="Pfam" id="PF21292">
    <property type="entry name" value="EME1-MUS81_C"/>
    <property type="match status" value="1"/>
</dbReference>
<dbReference type="GeneID" id="110985571"/>
<proteinExistence type="inferred from homology"/>
<keyword evidence="9" id="KW-0460">Magnesium</keyword>
<evidence type="ECO:0000256" key="3">
    <source>
        <dbReference type="ARBA" id="ARBA00005313"/>
    </source>
</evidence>
<dbReference type="RefSeq" id="XP_022102377.1">
    <property type="nucleotide sequence ID" value="XM_022246685.1"/>
</dbReference>
<dbReference type="Pfam" id="PF02732">
    <property type="entry name" value="ERCC4"/>
    <property type="match status" value="1"/>
</dbReference>
<dbReference type="KEGG" id="aplc:110985571"/>
<dbReference type="PANTHER" id="PTHR21077:SF5">
    <property type="entry name" value="CROSSOVER JUNCTION ENDONUCLEASE MMS4"/>
    <property type="match status" value="1"/>
</dbReference>
<evidence type="ECO:0000256" key="2">
    <source>
        <dbReference type="ARBA" id="ARBA00004123"/>
    </source>
</evidence>
<dbReference type="GO" id="GO:0031297">
    <property type="term" value="P:replication fork processing"/>
    <property type="evidence" value="ECO:0007669"/>
    <property type="project" value="TreeGrafter"/>
</dbReference>
<keyword evidence="11" id="KW-0234">DNA repair</keyword>
<dbReference type="InterPro" id="IPR006166">
    <property type="entry name" value="ERCC4_domain"/>
</dbReference>
<dbReference type="AlphaFoldDB" id="A0A8B7ZBL6"/>
<evidence type="ECO:0000256" key="7">
    <source>
        <dbReference type="ARBA" id="ARBA00022763"/>
    </source>
</evidence>
<dbReference type="Proteomes" id="UP000694845">
    <property type="component" value="Unplaced"/>
</dbReference>
<feature type="compositionally biased region" description="Basic and acidic residues" evidence="14">
    <location>
        <begin position="452"/>
        <end position="490"/>
    </location>
</feature>
<feature type="domain" description="ERCC4" evidence="15">
    <location>
        <begin position="504"/>
        <end position="782"/>
    </location>
</feature>
<dbReference type="GO" id="GO:0008821">
    <property type="term" value="F:crossover junction DNA endonuclease activity"/>
    <property type="evidence" value="ECO:0007669"/>
    <property type="project" value="TreeGrafter"/>
</dbReference>
<dbReference type="InterPro" id="IPR033310">
    <property type="entry name" value="Mms4/EME1/EME2"/>
</dbReference>
<comment type="cofactor">
    <cofactor evidence="1">
        <name>Mg(2+)</name>
        <dbReference type="ChEBI" id="CHEBI:18420"/>
    </cofactor>
</comment>
<dbReference type="OrthoDB" id="343092at2759"/>
<keyword evidence="5" id="KW-0479">Metal-binding</keyword>
<feature type="compositionally biased region" description="Polar residues" evidence="14">
    <location>
        <begin position="380"/>
        <end position="394"/>
    </location>
</feature>
<organism evidence="16 17">
    <name type="scientific">Acanthaster planci</name>
    <name type="common">Crown-of-thorns starfish</name>
    <dbReference type="NCBI Taxonomy" id="133434"/>
    <lineage>
        <taxon>Eukaryota</taxon>
        <taxon>Metazoa</taxon>
        <taxon>Echinodermata</taxon>
        <taxon>Eleutherozoa</taxon>
        <taxon>Asterozoa</taxon>
        <taxon>Asteroidea</taxon>
        <taxon>Valvatacea</taxon>
        <taxon>Valvatida</taxon>
        <taxon>Acanthasteridae</taxon>
        <taxon>Acanthaster</taxon>
    </lineage>
</organism>
<dbReference type="GO" id="GO:0005634">
    <property type="term" value="C:nucleus"/>
    <property type="evidence" value="ECO:0007669"/>
    <property type="project" value="UniProtKB-SubCell"/>
</dbReference>
<dbReference type="Gene3D" id="1.10.8.10">
    <property type="entry name" value="DNA helicase RuvA subunit, C-terminal domain"/>
    <property type="match status" value="1"/>
</dbReference>
<evidence type="ECO:0000256" key="1">
    <source>
        <dbReference type="ARBA" id="ARBA00001946"/>
    </source>
</evidence>
<dbReference type="Gene3D" id="3.40.50.10130">
    <property type="match status" value="1"/>
</dbReference>
<keyword evidence="4" id="KW-0540">Nuclease</keyword>
<evidence type="ECO:0000256" key="14">
    <source>
        <dbReference type="SAM" id="MobiDB-lite"/>
    </source>
</evidence>
<evidence type="ECO:0000256" key="8">
    <source>
        <dbReference type="ARBA" id="ARBA00022801"/>
    </source>
</evidence>
<feature type="compositionally biased region" description="Basic and acidic residues" evidence="14">
    <location>
        <begin position="89"/>
        <end position="119"/>
    </location>
</feature>
<feature type="compositionally biased region" description="Low complexity" evidence="14">
    <location>
        <begin position="164"/>
        <end position="175"/>
    </location>
</feature>
<evidence type="ECO:0000313" key="17">
    <source>
        <dbReference type="RefSeq" id="XP_022102377.1"/>
    </source>
</evidence>
<dbReference type="PANTHER" id="PTHR21077">
    <property type="entry name" value="EME1 PROTEIN"/>
    <property type="match status" value="1"/>
</dbReference>
<feature type="compositionally biased region" description="Basic and acidic residues" evidence="14">
    <location>
        <begin position="331"/>
        <end position="341"/>
    </location>
</feature>
<feature type="region of interest" description="Disordered" evidence="14">
    <location>
        <begin position="58"/>
        <end position="127"/>
    </location>
</feature>
<feature type="compositionally biased region" description="Polar residues" evidence="14">
    <location>
        <begin position="58"/>
        <end position="71"/>
    </location>
</feature>
<evidence type="ECO:0000256" key="11">
    <source>
        <dbReference type="ARBA" id="ARBA00023204"/>
    </source>
</evidence>
<keyword evidence="8" id="KW-0378">Hydrolase</keyword>
<keyword evidence="7" id="KW-0227">DNA damage</keyword>
<name>A0A8B7ZBL6_ACAPL</name>
<feature type="region of interest" description="Disordered" evidence="14">
    <location>
        <begin position="298"/>
        <end position="342"/>
    </location>
</feature>
<keyword evidence="12" id="KW-0539">Nucleus</keyword>
<dbReference type="SMART" id="SM00891">
    <property type="entry name" value="ERCC4"/>
    <property type="match status" value="1"/>
</dbReference>
<keyword evidence="10" id="KW-0233">DNA recombination</keyword>
<dbReference type="GO" id="GO:0006302">
    <property type="term" value="P:double-strand break repair"/>
    <property type="evidence" value="ECO:0007669"/>
    <property type="project" value="TreeGrafter"/>
</dbReference>
<feature type="compositionally biased region" description="Polar residues" evidence="14">
    <location>
        <begin position="413"/>
        <end position="428"/>
    </location>
</feature>
<evidence type="ECO:0000313" key="16">
    <source>
        <dbReference type="Proteomes" id="UP000694845"/>
    </source>
</evidence>
<dbReference type="Gene3D" id="1.10.150.670">
    <property type="entry name" value="Crossover junction endonuclease EME1, DNA-binding domain"/>
    <property type="match status" value="1"/>
</dbReference>
<keyword evidence="6" id="KW-0255">Endonuclease</keyword>
<evidence type="ECO:0000256" key="13">
    <source>
        <dbReference type="ARBA" id="ARBA00023254"/>
    </source>
</evidence>
<protein>
    <submittedName>
        <fullName evidence="17">Crossover junction endonuclease EME1-like isoform X1</fullName>
    </submittedName>
</protein>
<dbReference type="CDD" id="cd14376">
    <property type="entry name" value="CUE_AUP1_AMFR_like"/>
    <property type="match status" value="1"/>
</dbReference>
<keyword evidence="13" id="KW-0469">Meiosis</keyword>
<dbReference type="GO" id="GO:0048476">
    <property type="term" value="C:Holliday junction resolvase complex"/>
    <property type="evidence" value="ECO:0007669"/>
    <property type="project" value="InterPro"/>
</dbReference>
<accession>A0A8B7ZBL6</accession>
<feature type="region of interest" description="Disordered" evidence="14">
    <location>
        <begin position="380"/>
        <end position="490"/>
    </location>
</feature>
<feature type="region of interest" description="Disordered" evidence="14">
    <location>
        <begin position="161"/>
        <end position="187"/>
    </location>
</feature>
<gene>
    <name evidence="17" type="primary">LOC110985571</name>
</gene>
<evidence type="ECO:0000256" key="12">
    <source>
        <dbReference type="ARBA" id="ARBA00023242"/>
    </source>
</evidence>
<dbReference type="CTD" id="146956"/>
<comment type="subcellular location">
    <subcellularLocation>
        <location evidence="2">Nucleus</location>
    </subcellularLocation>
</comment>
<dbReference type="GO" id="GO:0000712">
    <property type="term" value="P:resolution of meiotic recombination intermediates"/>
    <property type="evidence" value="ECO:0007669"/>
    <property type="project" value="TreeGrafter"/>
</dbReference>
<dbReference type="InterPro" id="IPR042530">
    <property type="entry name" value="EME1/EME2_C"/>
</dbReference>
<evidence type="ECO:0000256" key="9">
    <source>
        <dbReference type="ARBA" id="ARBA00022842"/>
    </source>
</evidence>
<keyword evidence="16" id="KW-1185">Reference proteome</keyword>
<reference evidence="17" key="1">
    <citation type="submission" date="2025-08" db="UniProtKB">
        <authorList>
            <consortium name="RefSeq"/>
        </authorList>
    </citation>
    <scope>IDENTIFICATION</scope>
</reference>
<sequence length="833" mass="92889">MDLALLVEQVSIVCPDISRVDIERDLVVTRDVQETVNRIFEGNFLVGAASHLEEQPCTSGQFSTECSNTPPDTGEVPLHESPDDSPNSDQEKHTDRPTYWHDSGSERGARTCSEKHTDSDDASDCSDLPDFRVLEKVKQPFPRSFDEAAISCSASPSFEATYDLTSSSPSSPSTLNIDTGNDEKNPPTIQASAVSNQAGVLLENSSIEGNAVLADYSTKKQLHRSRSSEIPDIDSNIECIEILESAEPPHPGSCHSGNETMDVDSVAGGCSPLSISSSEDEEEGITLSLLHRIRSKRANNHQIEPENYASSSSTSYLQGSKSNRDVAGSRNDSHSCKDADRSATNLWHDKRKREACITNTNVCKRYHDISDDEDDVSMGTMYSSSCPVSETSLPKSGHSASRRQDDGRPLLSLQGSYSSTGTLSQESSCDIVPARKKAKRSPEEIAATKQLALERRARKEQEKQEKLRLQQEKKQQKQREAQVQKALREAHKADKPEECLKYVTVMIDPSLLEDAGGAALLTRLQELNSKTTIESQPIPGCLMWKRQVMQHNLGDDLQLQTLQREKEEFEALVALPVSNFVELVHTFKQEQQGTFCTGQESLRTYARNVRQILQGKAVTFIIQGLEKYFRLQKNSRQRNFRSAVLGSEPTENTAKARRKKRPIEDITTVVTRVDVEEALVDLQLHVGCNVRFVETPAEVADMVAMFTKSVAETPFKRERDKATFSFHVDTEWAGGVKVKKDGQGLRRVWRQQLQQFRNVSPEIASSVIAVYPSPRLLLQAYSRCESEQEARKLLQDIVVRRGEGVLATTRRIGPELSKRIHTLMTSRQPDLDL</sequence>
<feature type="compositionally biased region" description="Polar residues" evidence="14">
    <location>
        <begin position="308"/>
        <end position="321"/>
    </location>
</feature>
<evidence type="ECO:0000256" key="6">
    <source>
        <dbReference type="ARBA" id="ARBA00022759"/>
    </source>
</evidence>
<evidence type="ECO:0000256" key="10">
    <source>
        <dbReference type="ARBA" id="ARBA00023172"/>
    </source>
</evidence>
<dbReference type="GO" id="GO:0003677">
    <property type="term" value="F:DNA binding"/>
    <property type="evidence" value="ECO:0007669"/>
    <property type="project" value="InterPro"/>
</dbReference>
<dbReference type="GO" id="GO:0046872">
    <property type="term" value="F:metal ion binding"/>
    <property type="evidence" value="ECO:0007669"/>
    <property type="project" value="UniProtKB-KW"/>
</dbReference>
<evidence type="ECO:0000259" key="15">
    <source>
        <dbReference type="SMART" id="SM00891"/>
    </source>
</evidence>
<evidence type="ECO:0000256" key="5">
    <source>
        <dbReference type="ARBA" id="ARBA00022723"/>
    </source>
</evidence>
<comment type="similarity">
    <text evidence="3">Belongs to the EME1/MMS4 family.</text>
</comment>
<evidence type="ECO:0000256" key="4">
    <source>
        <dbReference type="ARBA" id="ARBA00022722"/>
    </source>
</evidence>